<evidence type="ECO:0000256" key="1">
    <source>
        <dbReference type="ARBA" id="ARBA00006484"/>
    </source>
</evidence>
<dbReference type="InterPro" id="IPR002347">
    <property type="entry name" value="SDR_fam"/>
</dbReference>
<dbReference type="AlphaFoldDB" id="A0A6B3BUH6"/>
<dbReference type="PROSITE" id="PS00061">
    <property type="entry name" value="ADH_SHORT"/>
    <property type="match status" value="1"/>
</dbReference>
<dbReference type="PANTHER" id="PTHR42879">
    <property type="entry name" value="3-OXOACYL-(ACYL-CARRIER-PROTEIN) REDUCTASE"/>
    <property type="match status" value="1"/>
</dbReference>
<accession>A0A6B3BUH6</accession>
<proteinExistence type="inferred from homology"/>
<gene>
    <name evidence="3" type="ORF">G3I71_19565</name>
</gene>
<dbReference type="SUPFAM" id="SSF51735">
    <property type="entry name" value="NAD(P)-binding Rossmann-fold domains"/>
    <property type="match status" value="1"/>
</dbReference>
<name>A0A6B3BUH6_9ACTN</name>
<dbReference type="Pfam" id="PF13561">
    <property type="entry name" value="adh_short_C2"/>
    <property type="match status" value="1"/>
</dbReference>
<comment type="caution">
    <text evidence="3">The sequence shown here is derived from an EMBL/GenBank/DDBJ whole genome shotgun (WGS) entry which is preliminary data.</text>
</comment>
<dbReference type="CDD" id="cd05233">
    <property type="entry name" value="SDR_c"/>
    <property type="match status" value="1"/>
</dbReference>
<dbReference type="PRINTS" id="PR00081">
    <property type="entry name" value="GDHRDH"/>
</dbReference>
<organism evidence="3">
    <name type="scientific">Streptomyces sp. SID12501</name>
    <dbReference type="NCBI Taxonomy" id="2706042"/>
    <lineage>
        <taxon>Bacteria</taxon>
        <taxon>Bacillati</taxon>
        <taxon>Actinomycetota</taxon>
        <taxon>Actinomycetes</taxon>
        <taxon>Kitasatosporales</taxon>
        <taxon>Streptomycetaceae</taxon>
        <taxon>Streptomyces</taxon>
    </lineage>
</organism>
<dbReference type="InterPro" id="IPR020904">
    <property type="entry name" value="Sc_DH/Rdtase_CS"/>
</dbReference>
<dbReference type="EMBL" id="JAAGLU010000015">
    <property type="protein sequence ID" value="NEC87979.1"/>
    <property type="molecule type" value="Genomic_DNA"/>
</dbReference>
<dbReference type="GO" id="GO:0032787">
    <property type="term" value="P:monocarboxylic acid metabolic process"/>
    <property type="evidence" value="ECO:0007669"/>
    <property type="project" value="UniProtKB-ARBA"/>
</dbReference>
<keyword evidence="2" id="KW-0560">Oxidoreductase</keyword>
<reference evidence="3" key="1">
    <citation type="submission" date="2020-01" db="EMBL/GenBank/DDBJ databases">
        <title>Insect and environment-associated Actinomycetes.</title>
        <authorList>
            <person name="Currrie C."/>
            <person name="Chevrette M."/>
            <person name="Carlson C."/>
            <person name="Stubbendieck R."/>
            <person name="Wendt-Pienkowski E."/>
        </authorList>
    </citation>
    <scope>NUCLEOTIDE SEQUENCE</scope>
    <source>
        <strain evidence="3">SID12501</strain>
    </source>
</reference>
<evidence type="ECO:0000256" key="2">
    <source>
        <dbReference type="ARBA" id="ARBA00023002"/>
    </source>
</evidence>
<dbReference type="FunFam" id="3.40.50.720:FF:000084">
    <property type="entry name" value="Short-chain dehydrogenase reductase"/>
    <property type="match status" value="1"/>
</dbReference>
<evidence type="ECO:0000313" key="3">
    <source>
        <dbReference type="EMBL" id="NEC87979.1"/>
    </source>
</evidence>
<dbReference type="PANTHER" id="PTHR42879:SF2">
    <property type="entry name" value="3-OXOACYL-[ACYL-CARRIER-PROTEIN] REDUCTASE FABG"/>
    <property type="match status" value="1"/>
</dbReference>
<comment type="similarity">
    <text evidence="1">Belongs to the short-chain dehydrogenases/reductases (SDR) family.</text>
</comment>
<dbReference type="InterPro" id="IPR036291">
    <property type="entry name" value="NAD(P)-bd_dom_sf"/>
</dbReference>
<sequence length="257" mass="26501">MKTDLTDKAVLVTGASRGIGRATALAYAAEGARVAITYHCDEAGAKETADQVAAAGGTPYVVRYDLGDEDSIRAAVAAVGAEWGGIDVLVAGAVEWGDAIPRPGRQMPAFEDVPPEQWQRVLRTSVDAVFHTVQAVLPLMRGRDWGRIVLIGAGLADTGMTGAGAYGAAKAALHGLVRSLAWELGPAGILVNEVVPGQTLTENVLTHASPAFLENKAGSLPSGRMNTPEDVARTVVFLGSAANGNVHGEALRVTGGL</sequence>
<dbReference type="GO" id="GO:0016491">
    <property type="term" value="F:oxidoreductase activity"/>
    <property type="evidence" value="ECO:0007669"/>
    <property type="project" value="UniProtKB-KW"/>
</dbReference>
<protein>
    <submittedName>
        <fullName evidence="3">SDR family oxidoreductase</fullName>
    </submittedName>
</protein>
<dbReference type="InterPro" id="IPR050259">
    <property type="entry name" value="SDR"/>
</dbReference>
<dbReference type="Gene3D" id="3.40.50.720">
    <property type="entry name" value="NAD(P)-binding Rossmann-like Domain"/>
    <property type="match status" value="1"/>
</dbReference>
<dbReference type="RefSeq" id="WP_164316103.1">
    <property type="nucleotide sequence ID" value="NZ_JAAGLU010000015.1"/>
</dbReference>